<dbReference type="Pfam" id="PF14106">
    <property type="entry name" value="DUF4279"/>
    <property type="match status" value="1"/>
</dbReference>
<name>A0ABQ0AZJ7_9FIRM</name>
<evidence type="ECO:0000313" key="2">
    <source>
        <dbReference type="Proteomes" id="UP001600894"/>
    </source>
</evidence>
<evidence type="ECO:0008006" key="3">
    <source>
        <dbReference type="Google" id="ProtNLM"/>
    </source>
</evidence>
<dbReference type="EMBL" id="BAABXL010000001">
    <property type="protein sequence ID" value="GAA6269426.1"/>
    <property type="molecule type" value="Genomic_DNA"/>
</dbReference>
<dbReference type="RefSeq" id="WP_390470206.1">
    <property type="nucleotide sequence ID" value="NZ_BAABXL010000001.1"/>
</dbReference>
<evidence type="ECO:0000313" key="1">
    <source>
        <dbReference type="EMBL" id="GAA6269426.1"/>
    </source>
</evidence>
<organism evidence="1 2">
    <name type="scientific">Enterocloster alcoholdehydrogenati</name>
    <dbReference type="NCBI Taxonomy" id="2547410"/>
    <lineage>
        <taxon>Bacteria</taxon>
        <taxon>Bacillati</taxon>
        <taxon>Bacillota</taxon>
        <taxon>Clostridia</taxon>
        <taxon>Lachnospirales</taxon>
        <taxon>Lachnospiraceae</taxon>
        <taxon>Enterocloster</taxon>
    </lineage>
</organism>
<comment type="caution">
    <text evidence="1">The sequence shown here is derived from an EMBL/GenBank/DDBJ whole genome shotgun (WGS) entry which is preliminary data.</text>
</comment>
<proteinExistence type="predicted"/>
<reference evidence="1 2" key="1">
    <citation type="submission" date="2024-04" db="EMBL/GenBank/DDBJ databases">
        <title>Defined microbial consortia suppress multidrug-resistant proinflammatory Enterobacteriaceae via ecological control.</title>
        <authorList>
            <person name="Furuichi M."/>
            <person name="Kawaguchi T."/>
            <person name="Pust M."/>
            <person name="Yasuma K."/>
            <person name="Plichta D."/>
            <person name="Hasegawa N."/>
            <person name="Ohya T."/>
            <person name="Bhattarai S."/>
            <person name="Sasajima S."/>
            <person name="Aoto Y."/>
            <person name="Tuganbaev T."/>
            <person name="Yaginuma M."/>
            <person name="Ueda M."/>
            <person name="Okahashi N."/>
            <person name="Amafuji K."/>
            <person name="Kiridooshi Y."/>
            <person name="Sugita K."/>
            <person name="Strazar M."/>
            <person name="Skelly A."/>
            <person name="Suda W."/>
            <person name="Hattori M."/>
            <person name="Nakamoto N."/>
            <person name="Caballero S."/>
            <person name="Norman J."/>
            <person name="Olle B."/>
            <person name="Tanoue T."/>
            <person name="Arita M."/>
            <person name="Bucci V."/>
            <person name="Atarashi K."/>
            <person name="Xavier R."/>
            <person name="Honda K."/>
        </authorList>
    </citation>
    <scope>NUCLEOTIDE SEQUENCE [LARGE SCALE GENOMIC DNA]</scope>
    <source>
        <strain evidence="2">f13</strain>
    </source>
</reference>
<gene>
    <name evidence="1" type="ORF">F130042H8_24860</name>
</gene>
<dbReference type="Proteomes" id="UP001600894">
    <property type="component" value="Unassembled WGS sequence"/>
</dbReference>
<accession>A0ABQ0AZJ7</accession>
<dbReference type="InterPro" id="IPR025459">
    <property type="entry name" value="DUF4279"/>
</dbReference>
<keyword evidence="2" id="KW-1185">Reference proteome</keyword>
<sequence length="133" mass="15536">MNKTNVKVSLRIMGDRYNTKEITDSLNIIPSESWNRDDPIRNSGKKRSYTAWIYSLDSVETLDVYGQAKKLEELFLPKVEKLEILKQKYNLDISIDFVIIIENQETPAIYFEETFIKFAAKIGARFDLDTYVN</sequence>
<protein>
    <recommendedName>
        <fullName evidence="3">DUF4279 domain-containing protein</fullName>
    </recommendedName>
</protein>